<dbReference type="AlphaFoldDB" id="A0AA88EBY1"/>
<name>A0AA88EBY1_FICCA</name>
<evidence type="ECO:0000313" key="3">
    <source>
        <dbReference type="Proteomes" id="UP001187192"/>
    </source>
</evidence>
<evidence type="ECO:0000256" key="1">
    <source>
        <dbReference type="SAM" id="MobiDB-lite"/>
    </source>
</evidence>
<keyword evidence="3" id="KW-1185">Reference proteome</keyword>
<reference evidence="2" key="1">
    <citation type="submission" date="2023-07" db="EMBL/GenBank/DDBJ databases">
        <title>draft genome sequence of fig (Ficus carica).</title>
        <authorList>
            <person name="Takahashi T."/>
            <person name="Nishimura K."/>
        </authorList>
    </citation>
    <scope>NUCLEOTIDE SEQUENCE</scope>
</reference>
<protein>
    <submittedName>
        <fullName evidence="2">Uncharacterized protein</fullName>
    </submittedName>
</protein>
<sequence length="188" mass="20971">MWLVRNLGFHTRVTKRSARSSSKARSSPNTISGSNASGVRLRESRLVRFTRRRRSRSRHFELETSIEISPAGMVPFPLTSRLLHRRKNQVKKAGFVGESPFPLGFSAKLDLAKPIVKYWTLSLPIEISLAWNRTIKANGRRLGISSPTGRLGTKGTRRGCKSLTHGLKIKSMSWVGIEIQSMGCAAVE</sequence>
<dbReference type="Proteomes" id="UP001187192">
    <property type="component" value="Unassembled WGS sequence"/>
</dbReference>
<gene>
    <name evidence="2" type="ORF">TIFTF001_052682</name>
</gene>
<proteinExistence type="predicted"/>
<comment type="caution">
    <text evidence="2">The sequence shown here is derived from an EMBL/GenBank/DDBJ whole genome shotgun (WGS) entry which is preliminary data.</text>
</comment>
<feature type="region of interest" description="Disordered" evidence="1">
    <location>
        <begin position="14"/>
        <end position="36"/>
    </location>
</feature>
<dbReference type="EMBL" id="BTGU01011377">
    <property type="protein sequence ID" value="GMN71468.1"/>
    <property type="molecule type" value="Genomic_DNA"/>
</dbReference>
<accession>A0AA88EBY1</accession>
<organism evidence="2 3">
    <name type="scientific">Ficus carica</name>
    <name type="common">Common fig</name>
    <dbReference type="NCBI Taxonomy" id="3494"/>
    <lineage>
        <taxon>Eukaryota</taxon>
        <taxon>Viridiplantae</taxon>
        <taxon>Streptophyta</taxon>
        <taxon>Embryophyta</taxon>
        <taxon>Tracheophyta</taxon>
        <taxon>Spermatophyta</taxon>
        <taxon>Magnoliopsida</taxon>
        <taxon>eudicotyledons</taxon>
        <taxon>Gunneridae</taxon>
        <taxon>Pentapetalae</taxon>
        <taxon>rosids</taxon>
        <taxon>fabids</taxon>
        <taxon>Rosales</taxon>
        <taxon>Moraceae</taxon>
        <taxon>Ficeae</taxon>
        <taxon>Ficus</taxon>
    </lineage>
</organism>
<evidence type="ECO:0000313" key="2">
    <source>
        <dbReference type="EMBL" id="GMN71468.1"/>
    </source>
</evidence>